<reference evidence="7" key="1">
    <citation type="submission" date="2018-06" db="EMBL/GenBank/DDBJ databases">
        <authorList>
            <person name="Zhirakovskaya E."/>
        </authorList>
    </citation>
    <scope>NUCLEOTIDE SEQUENCE</scope>
</reference>
<evidence type="ECO:0008006" key="8">
    <source>
        <dbReference type="Google" id="ProtNLM"/>
    </source>
</evidence>
<evidence type="ECO:0000256" key="1">
    <source>
        <dbReference type="ARBA" id="ARBA00004418"/>
    </source>
</evidence>
<name>A0A3B0XKF1_9ZZZZ</name>
<evidence type="ECO:0000256" key="4">
    <source>
        <dbReference type="ARBA" id="ARBA00022764"/>
    </source>
</evidence>
<dbReference type="EMBL" id="UOFH01000254">
    <property type="protein sequence ID" value="VAW63627.1"/>
    <property type="molecule type" value="Genomic_DNA"/>
</dbReference>
<dbReference type="PANTHER" id="PTHR38782:SF1">
    <property type="entry name" value="SIGMA-E FACTOR REGULATORY PROTEIN RSEB"/>
    <property type="match status" value="1"/>
</dbReference>
<evidence type="ECO:0000256" key="2">
    <source>
        <dbReference type="ARBA" id="ARBA00008150"/>
    </source>
</evidence>
<dbReference type="Gene3D" id="3.30.200.100">
    <property type="entry name" value="MucB/RseB, C-terminal domain"/>
    <property type="match status" value="1"/>
</dbReference>
<dbReference type="InterPro" id="IPR005588">
    <property type="entry name" value="MucB_RseB"/>
</dbReference>
<sequence length="313" mass="35216">MFKNIFLFVLIFTSLAVNAASVDSWLDKMGQSMKQQSYKGTLIIRQGDELQAIKVTQGINGTESWQTMESQTGENHIIFRKNAEVTTIYPAKKLVTISAAMDSKPVKGVLHSLPKNKDKLKQLYLFELGNEERVANKITQVIRMTPRDKYRYGYTFWLDKDSGLLLKCDLKDNKGKVLEQFMYSDIELLSSAPKNNIEAATLATFKKVTLSNKTDVDAERWHAKNIPNGFVLIRSVKTAQQPPTYHMVFSDGMASVSVFIESTNENQKKYIGQSNMGLVNVYSAFIDNQYITAIGEVPAPTVRMIAQSVHAAH</sequence>
<accession>A0A3B0XKF1</accession>
<dbReference type="Pfam" id="PF03888">
    <property type="entry name" value="MucB_RseB"/>
    <property type="match status" value="1"/>
</dbReference>
<evidence type="ECO:0000256" key="3">
    <source>
        <dbReference type="ARBA" id="ARBA00022729"/>
    </source>
</evidence>
<dbReference type="InterPro" id="IPR033436">
    <property type="entry name" value="MucB/RseB_C"/>
</dbReference>
<dbReference type="CDD" id="cd16327">
    <property type="entry name" value="RseB"/>
    <property type="match status" value="1"/>
</dbReference>
<feature type="domain" description="MucB/RseB N-terminal" evidence="5">
    <location>
        <begin position="22"/>
        <end position="199"/>
    </location>
</feature>
<protein>
    <recommendedName>
        <fullName evidence="8">Sigma factor RpoE negative regulatory protein RseB</fullName>
    </recommendedName>
</protein>
<proteinExistence type="inferred from homology"/>
<dbReference type="PIRSF" id="PIRSF005427">
    <property type="entry name" value="RseB"/>
    <property type="match status" value="1"/>
</dbReference>
<dbReference type="GO" id="GO:0030288">
    <property type="term" value="C:outer membrane-bounded periplasmic space"/>
    <property type="evidence" value="ECO:0007669"/>
    <property type="project" value="TreeGrafter"/>
</dbReference>
<keyword evidence="3" id="KW-0732">Signal</keyword>
<evidence type="ECO:0000313" key="7">
    <source>
        <dbReference type="EMBL" id="VAW63627.1"/>
    </source>
</evidence>
<organism evidence="7">
    <name type="scientific">hydrothermal vent metagenome</name>
    <dbReference type="NCBI Taxonomy" id="652676"/>
    <lineage>
        <taxon>unclassified sequences</taxon>
        <taxon>metagenomes</taxon>
        <taxon>ecological metagenomes</taxon>
    </lineage>
</organism>
<comment type="subcellular location">
    <subcellularLocation>
        <location evidence="1">Periplasm</location>
    </subcellularLocation>
</comment>
<dbReference type="PANTHER" id="PTHR38782">
    <property type="match status" value="1"/>
</dbReference>
<dbReference type="InterPro" id="IPR033434">
    <property type="entry name" value="MucB/RseB_N"/>
</dbReference>
<feature type="domain" description="MucB/RseB C-terminal" evidence="6">
    <location>
        <begin position="217"/>
        <end position="309"/>
    </location>
</feature>
<dbReference type="GO" id="GO:0032885">
    <property type="term" value="P:regulation of polysaccharide biosynthetic process"/>
    <property type="evidence" value="ECO:0007669"/>
    <property type="project" value="TreeGrafter"/>
</dbReference>
<evidence type="ECO:0000259" key="6">
    <source>
        <dbReference type="Pfam" id="PF17188"/>
    </source>
</evidence>
<gene>
    <name evidence="7" type="ORF">MNBD_GAMMA08-723</name>
</gene>
<dbReference type="GO" id="GO:0045152">
    <property type="term" value="F:antisigma factor binding"/>
    <property type="evidence" value="ECO:0007669"/>
    <property type="project" value="TreeGrafter"/>
</dbReference>
<evidence type="ECO:0000259" key="5">
    <source>
        <dbReference type="Pfam" id="PF03888"/>
    </source>
</evidence>
<keyword evidence="4" id="KW-0574">Periplasm</keyword>
<dbReference type="InterPro" id="IPR038484">
    <property type="entry name" value="MucB/RseB_C_sf"/>
</dbReference>
<dbReference type="AlphaFoldDB" id="A0A3B0XKF1"/>
<dbReference type="Gene3D" id="2.50.20.10">
    <property type="entry name" value="Lipoprotein localisation LolA/LolB/LppX"/>
    <property type="match status" value="1"/>
</dbReference>
<dbReference type="Pfam" id="PF17188">
    <property type="entry name" value="MucB_RseB_C"/>
    <property type="match status" value="1"/>
</dbReference>
<comment type="similarity">
    <text evidence="2">Belongs to the RseB family.</text>
</comment>